<feature type="binding site" evidence="14 16">
    <location>
        <position position="235"/>
    </location>
    <ligand>
        <name>Zn(2+)</name>
        <dbReference type="ChEBI" id="CHEBI:29105"/>
        <note>catalytic</note>
    </ligand>
</feature>
<dbReference type="FunFam" id="2.60.120.290:FF:000005">
    <property type="entry name" value="Procollagen C-endopeptidase enhancer 1"/>
    <property type="match status" value="2"/>
</dbReference>
<feature type="binding site" evidence="14 16">
    <location>
        <position position="241"/>
    </location>
    <ligand>
        <name>Zn(2+)</name>
        <dbReference type="ChEBI" id="CHEBI:29105"/>
        <note>catalytic</note>
    </ligand>
</feature>
<dbReference type="GO" id="GO:0008586">
    <property type="term" value="P:imaginal disc-derived wing vein morphogenesis"/>
    <property type="evidence" value="ECO:0007669"/>
    <property type="project" value="UniProtKB-ARBA"/>
</dbReference>
<dbReference type="AlphaFoldDB" id="A0A9N9TPS1"/>
<feature type="chain" id="PRO_5040539719" description="Metalloendopeptidase" evidence="17">
    <location>
        <begin position="21"/>
        <end position="1011"/>
    </location>
</feature>
<evidence type="ECO:0000313" key="21">
    <source>
        <dbReference type="Proteomes" id="UP001153712"/>
    </source>
</evidence>
<dbReference type="InterPro" id="IPR015446">
    <property type="entry name" value="BMP_1/tolloid-like"/>
</dbReference>
<evidence type="ECO:0000259" key="19">
    <source>
        <dbReference type="PROSITE" id="PS51864"/>
    </source>
</evidence>
<evidence type="ECO:0000313" key="20">
    <source>
        <dbReference type="EMBL" id="CAG9862752.1"/>
    </source>
</evidence>
<dbReference type="InterPro" id="IPR006026">
    <property type="entry name" value="Peptidase_Metallo"/>
</dbReference>
<dbReference type="GO" id="GO:0048468">
    <property type="term" value="P:cell development"/>
    <property type="evidence" value="ECO:0007669"/>
    <property type="project" value="UniProtKB-ARBA"/>
</dbReference>
<evidence type="ECO:0000256" key="9">
    <source>
        <dbReference type="ARBA" id="ARBA00023049"/>
    </source>
</evidence>
<keyword evidence="9 16" id="KW-0482">Metalloprotease</keyword>
<dbReference type="GO" id="GO:0004222">
    <property type="term" value="F:metalloendopeptidase activity"/>
    <property type="evidence" value="ECO:0007669"/>
    <property type="project" value="UniProtKB-UniRule"/>
</dbReference>
<dbReference type="InterPro" id="IPR000859">
    <property type="entry name" value="CUB_dom"/>
</dbReference>
<evidence type="ECO:0000256" key="8">
    <source>
        <dbReference type="ARBA" id="ARBA00022833"/>
    </source>
</evidence>
<feature type="domain" description="CUB" evidence="18">
    <location>
        <begin position="772"/>
        <end position="885"/>
    </location>
</feature>
<keyword evidence="4 14" id="KW-0479">Metal-binding</keyword>
<keyword evidence="11 15" id="KW-1015">Disulfide bond</keyword>
<protein>
    <recommendedName>
        <fullName evidence="17">Metalloendopeptidase</fullName>
        <ecNumber evidence="17">3.4.24.-</ecNumber>
    </recommendedName>
</protein>
<sequence>MLSVTLVTLVLLANDQLVRGSVIRQTKINRTRFEYTIDDLRSAKYPMKTSDDFYMDPCKARNFLEDIALTPEDSVEKWKKSYPTIEKEYKQDENQIKGNKESLGNKEALQNRLNEEVLSKRIPTEEIKLSHVRLERAVATKIERIWDYGVIPYEIDDSFSGWHKALFKQAMRHWENFTCIKFVERNPADHQNYIVFMEKSCGCCSFVGKKGNGAQAISIGRKCDKFGIVVHELGHVIGFWHEHTRPDRDDHVTILKENILTGQDYNFKKLNKNDISSLGVYDYNSIMHYARNTFSKASYLDTIQPINVPEGVHPNIGQRIKLSEGDIEQANILYQCPKCGNTFQKHSASFSSPVYWKTVPKEGVNCEWRITATHGEKITLNISNLDIRKEPNCKTDFLEIRDGYWFKSPLLGVFCGTGNSILVKSTGSRMLVTYVSKNPSGYSGFTANYEAVCGGELTIDSEDHLESPNYPDEYRENIECIWKLTVPKTYQVALRFQSFDLENHDNCAYDYLEIRDGIDSNSPVTGVYCGHKIPSEIISTSNEMTIRFLSDGSVQKTGFSAVIFKEYDECAKVDHGCAQLCVNTLGSFYCSCRIGFELHSDGKNCQDACGGVFNQPNGTITSPLFPNLYPANKNCTWEIIASPQHKITVNFTHFDLEGNWNPLPQQHCEYDKIEIFSKLESNEYKSHGEFCGERLPNVITSKSNTLRIVFSSDSTVQKSGFAAIFSAEKDECAVDNGGCEHDCIKTPGTFRCSCHVGYNLAANGRSCKEGDCTYEVTAPHGIVNSPNYPGKYPPKKNCFWHFGTINGHRIRLAFLLFDLEPSHQACEYDRVEVFDGASPAFPTLGKFCGSSPPPVIQSSGNHMYMTFVSDSSMQKNGFHVTHSTVCGGILEATFRQRHIYSHVAFGKENYGNQTNCDWTIEARGGFNIRLSFAAFDVEEERGCGYDYVEVFDGLDSSERSFGKLCGSEIPSVIISSQGGLLVQFSTDESITRKGFDIIYESYDDFLVEDKV</sequence>
<evidence type="ECO:0000256" key="17">
    <source>
        <dbReference type="RuleBase" id="RU361183"/>
    </source>
</evidence>
<feature type="disulfide bond" evidence="15">
    <location>
        <begin position="453"/>
        <end position="480"/>
    </location>
</feature>
<dbReference type="GO" id="GO:0048731">
    <property type="term" value="P:system development"/>
    <property type="evidence" value="ECO:0007669"/>
    <property type="project" value="UniProtKB-ARBA"/>
</dbReference>
<dbReference type="FunFam" id="2.60.120.290:FF:000013">
    <property type="entry name" value="Membrane frizzled-related protein"/>
    <property type="match status" value="1"/>
</dbReference>
<name>A0A9N9TPS1_PHYSR</name>
<feature type="domain" description="CUB" evidence="18">
    <location>
        <begin position="453"/>
        <end position="566"/>
    </location>
</feature>
<dbReference type="Gene3D" id="3.40.390.10">
    <property type="entry name" value="Collagenase (Catalytic Domain)"/>
    <property type="match status" value="1"/>
</dbReference>
<dbReference type="GO" id="GO:0008270">
    <property type="term" value="F:zinc ion binding"/>
    <property type="evidence" value="ECO:0007669"/>
    <property type="project" value="UniProtKB-UniRule"/>
</dbReference>
<feature type="domain" description="CUB" evidence="18">
    <location>
        <begin position="609"/>
        <end position="728"/>
    </location>
</feature>
<dbReference type="PANTHER" id="PTHR24251">
    <property type="entry name" value="OVOCHYMASE-RELATED"/>
    <property type="match status" value="1"/>
</dbReference>
<reference evidence="20" key="1">
    <citation type="submission" date="2022-01" db="EMBL/GenBank/DDBJ databases">
        <authorList>
            <person name="King R."/>
        </authorList>
    </citation>
    <scope>NUCLEOTIDE SEQUENCE</scope>
</reference>
<dbReference type="PROSITE" id="PS00010">
    <property type="entry name" value="ASX_HYDROXYL"/>
    <property type="match status" value="1"/>
</dbReference>
<dbReference type="SUPFAM" id="SSF57196">
    <property type="entry name" value="EGF/Laminin"/>
    <property type="match status" value="2"/>
</dbReference>
<feature type="domain" description="Peptidase M12A" evidence="19">
    <location>
        <begin position="136"/>
        <end position="337"/>
    </location>
</feature>
<dbReference type="InterPro" id="IPR024079">
    <property type="entry name" value="MetalloPept_cat_dom_sf"/>
</dbReference>
<dbReference type="InterPro" id="IPR035914">
    <property type="entry name" value="Sperma_CUB_dom_sf"/>
</dbReference>
<keyword evidence="10" id="KW-0865">Zymogen</keyword>
<dbReference type="Proteomes" id="UP001153712">
    <property type="component" value="Chromosome 6"/>
</dbReference>
<dbReference type="Pfam" id="PF00431">
    <property type="entry name" value="CUB"/>
    <property type="match status" value="5"/>
</dbReference>
<evidence type="ECO:0000256" key="11">
    <source>
        <dbReference type="ARBA" id="ARBA00023157"/>
    </source>
</evidence>
<dbReference type="FunFam" id="2.10.25.10:FF:000010">
    <property type="entry name" value="Pro-epidermal growth factor"/>
    <property type="match status" value="1"/>
</dbReference>
<feature type="signal peptide" evidence="17">
    <location>
        <begin position="1"/>
        <end position="20"/>
    </location>
</feature>
<dbReference type="PANTHER" id="PTHR24251:SF50">
    <property type="entry name" value="ATTRACTIN-LIKE 1A"/>
    <property type="match status" value="1"/>
</dbReference>
<evidence type="ECO:0000256" key="16">
    <source>
        <dbReference type="PROSITE-ProRule" id="PRU01211"/>
    </source>
</evidence>
<dbReference type="Gene3D" id="2.60.120.290">
    <property type="entry name" value="Spermadhesin, CUB domain"/>
    <property type="match status" value="5"/>
</dbReference>
<dbReference type="SMART" id="SM00042">
    <property type="entry name" value="CUB"/>
    <property type="match status" value="5"/>
</dbReference>
<dbReference type="Pfam" id="PF01400">
    <property type="entry name" value="Astacin"/>
    <property type="match status" value="1"/>
</dbReference>
<keyword evidence="7 16" id="KW-0378">Hydrolase</keyword>
<dbReference type="SUPFAM" id="SSF55486">
    <property type="entry name" value="Metalloproteases ('zincins'), catalytic domain"/>
    <property type="match status" value="1"/>
</dbReference>
<dbReference type="CDD" id="cd00041">
    <property type="entry name" value="CUB"/>
    <property type="match status" value="5"/>
</dbReference>
<dbReference type="PRINTS" id="PR00480">
    <property type="entry name" value="ASTACIN"/>
</dbReference>
<proteinExistence type="predicted"/>
<evidence type="ECO:0000256" key="15">
    <source>
        <dbReference type="PROSITE-ProRule" id="PRU00059"/>
    </source>
</evidence>
<dbReference type="InterPro" id="IPR018097">
    <property type="entry name" value="EGF_Ca-bd_CS"/>
</dbReference>
<evidence type="ECO:0000256" key="14">
    <source>
        <dbReference type="PIRSR" id="PIRSR001199-2"/>
    </source>
</evidence>
<dbReference type="InterPro" id="IPR001881">
    <property type="entry name" value="EGF-like_Ca-bd_dom"/>
</dbReference>
<dbReference type="GO" id="GO:0005615">
    <property type="term" value="C:extracellular space"/>
    <property type="evidence" value="ECO:0007669"/>
    <property type="project" value="UniProtKB-ARBA"/>
</dbReference>
<dbReference type="InterPro" id="IPR001506">
    <property type="entry name" value="Peptidase_M12A"/>
</dbReference>
<dbReference type="GO" id="GO:0030513">
    <property type="term" value="P:positive regulation of BMP signaling pathway"/>
    <property type="evidence" value="ECO:0007669"/>
    <property type="project" value="UniProtKB-ARBA"/>
</dbReference>
<dbReference type="SMART" id="SM00179">
    <property type="entry name" value="EGF_CA"/>
    <property type="match status" value="2"/>
</dbReference>
<evidence type="ECO:0000256" key="13">
    <source>
        <dbReference type="PIRSR" id="PIRSR001199-1"/>
    </source>
</evidence>
<evidence type="ECO:0000256" key="7">
    <source>
        <dbReference type="ARBA" id="ARBA00022801"/>
    </source>
</evidence>
<evidence type="ECO:0000256" key="3">
    <source>
        <dbReference type="ARBA" id="ARBA00022670"/>
    </source>
</evidence>
<dbReference type="InterPro" id="IPR000742">
    <property type="entry name" value="EGF"/>
</dbReference>
<dbReference type="Gene3D" id="2.10.25.10">
    <property type="entry name" value="Laminin"/>
    <property type="match status" value="2"/>
</dbReference>
<dbReference type="SMART" id="SM00235">
    <property type="entry name" value="ZnMc"/>
    <property type="match status" value="1"/>
</dbReference>
<organism evidence="20 21">
    <name type="scientific">Phyllotreta striolata</name>
    <name type="common">Striped flea beetle</name>
    <name type="synonym">Crioceris striolata</name>
    <dbReference type="NCBI Taxonomy" id="444603"/>
    <lineage>
        <taxon>Eukaryota</taxon>
        <taxon>Metazoa</taxon>
        <taxon>Ecdysozoa</taxon>
        <taxon>Arthropoda</taxon>
        <taxon>Hexapoda</taxon>
        <taxon>Insecta</taxon>
        <taxon>Pterygota</taxon>
        <taxon>Neoptera</taxon>
        <taxon>Endopterygota</taxon>
        <taxon>Coleoptera</taxon>
        <taxon>Polyphaga</taxon>
        <taxon>Cucujiformia</taxon>
        <taxon>Chrysomeloidea</taxon>
        <taxon>Chrysomelidae</taxon>
        <taxon>Galerucinae</taxon>
        <taxon>Alticini</taxon>
        <taxon>Phyllotreta</taxon>
    </lineage>
</organism>
<evidence type="ECO:0000256" key="5">
    <source>
        <dbReference type="ARBA" id="ARBA00022729"/>
    </source>
</evidence>
<dbReference type="FunFam" id="2.60.120.290:FF:000004">
    <property type="entry name" value="Metalloendopeptidase"/>
    <property type="match status" value="1"/>
</dbReference>
<keyword evidence="8 14" id="KW-0862">Zinc</keyword>
<dbReference type="InterPro" id="IPR000152">
    <property type="entry name" value="EGF-type_Asp/Asn_hydroxyl_site"/>
</dbReference>
<keyword evidence="21" id="KW-1185">Reference proteome</keyword>
<comment type="caution">
    <text evidence="15">Lacks conserved residue(s) required for the propagation of feature annotation.</text>
</comment>
<keyword evidence="2" id="KW-0245">EGF-like domain</keyword>
<dbReference type="PROSITE" id="PS51864">
    <property type="entry name" value="ASTACIN"/>
    <property type="match status" value="1"/>
</dbReference>
<dbReference type="EC" id="3.4.24.-" evidence="17"/>
<feature type="domain" description="CUB" evidence="18">
    <location>
        <begin position="886"/>
        <end position="1002"/>
    </location>
</feature>
<evidence type="ECO:0000256" key="1">
    <source>
        <dbReference type="ARBA" id="ARBA00022473"/>
    </source>
</evidence>
<keyword evidence="6" id="KW-0677">Repeat</keyword>
<evidence type="ECO:0000256" key="12">
    <source>
        <dbReference type="ARBA" id="ARBA00023180"/>
    </source>
</evidence>
<dbReference type="PIRSF" id="PIRSF001199">
    <property type="entry name" value="BMP_1/tolloid-like"/>
    <property type="match status" value="1"/>
</dbReference>
<dbReference type="FunFam" id="3.40.390.10:FF:000004">
    <property type="entry name" value="Metalloendopeptidase"/>
    <property type="match status" value="1"/>
</dbReference>
<keyword evidence="1" id="KW-0217">Developmental protein</keyword>
<feature type="disulfide bond" evidence="16">
    <location>
        <begin position="201"/>
        <end position="223"/>
    </location>
</feature>
<dbReference type="SUPFAM" id="SSF49854">
    <property type="entry name" value="Spermadhesin, CUB domain"/>
    <property type="match status" value="5"/>
</dbReference>
<dbReference type="FunFam" id="2.60.120.290:FF:000052">
    <property type="entry name" value="Metalloendopeptidase"/>
    <property type="match status" value="1"/>
</dbReference>
<dbReference type="PROSITE" id="PS01187">
    <property type="entry name" value="EGF_CA"/>
    <property type="match status" value="1"/>
</dbReference>
<feature type="disulfide bond" evidence="16">
    <location>
        <begin position="203"/>
        <end position="204"/>
    </location>
</feature>
<dbReference type="GO" id="GO:0016485">
    <property type="term" value="P:protein processing"/>
    <property type="evidence" value="ECO:0007669"/>
    <property type="project" value="UniProtKB-ARBA"/>
</dbReference>
<gene>
    <name evidence="20" type="ORF">PHYEVI_LOCUS9058</name>
</gene>
<dbReference type="OrthoDB" id="431034at2759"/>
<dbReference type="FunFam" id="2.10.25.10:FF:000240">
    <property type="entry name" value="Vitamin K-dependent protein S"/>
    <property type="match status" value="1"/>
</dbReference>
<feature type="active site" evidence="13 16">
    <location>
        <position position="232"/>
    </location>
</feature>
<dbReference type="PROSITE" id="PS01186">
    <property type="entry name" value="EGF_2"/>
    <property type="match status" value="2"/>
</dbReference>
<dbReference type="SMART" id="SM00181">
    <property type="entry name" value="EGF"/>
    <property type="match status" value="2"/>
</dbReference>
<comment type="cofactor">
    <cofactor evidence="16 17">
        <name>Zn(2+)</name>
        <dbReference type="ChEBI" id="CHEBI:29105"/>
    </cofactor>
    <text evidence="16 17">Binds 1 zinc ion per subunit.</text>
</comment>
<dbReference type="GO" id="GO:0005509">
    <property type="term" value="F:calcium ion binding"/>
    <property type="evidence" value="ECO:0007669"/>
    <property type="project" value="InterPro"/>
</dbReference>
<dbReference type="GO" id="GO:0032927">
    <property type="term" value="P:positive regulation of activin receptor signaling pathway"/>
    <property type="evidence" value="ECO:0007669"/>
    <property type="project" value="UniProtKB-ARBA"/>
</dbReference>
<dbReference type="Pfam" id="PF14670">
    <property type="entry name" value="FXa_inhibition"/>
    <property type="match status" value="2"/>
</dbReference>
<keyword evidence="3 16" id="KW-0645">Protease</keyword>
<feature type="domain" description="CUB" evidence="18">
    <location>
        <begin position="339"/>
        <end position="452"/>
    </location>
</feature>
<keyword evidence="5 17" id="KW-0732">Signal</keyword>
<evidence type="ECO:0000256" key="2">
    <source>
        <dbReference type="ARBA" id="ARBA00022536"/>
    </source>
</evidence>
<feature type="binding site" evidence="14 16">
    <location>
        <position position="231"/>
    </location>
    <ligand>
        <name>Zn(2+)</name>
        <dbReference type="ChEBI" id="CHEBI:29105"/>
        <note>catalytic</note>
    </ligand>
</feature>
<evidence type="ECO:0000256" key="6">
    <source>
        <dbReference type="ARBA" id="ARBA00022737"/>
    </source>
</evidence>
<accession>A0A9N9TPS1</accession>
<evidence type="ECO:0000256" key="4">
    <source>
        <dbReference type="ARBA" id="ARBA00022723"/>
    </source>
</evidence>
<dbReference type="EMBL" id="OU900099">
    <property type="protein sequence ID" value="CAG9862752.1"/>
    <property type="molecule type" value="Genomic_DNA"/>
</dbReference>
<feature type="disulfide bond" evidence="15">
    <location>
        <begin position="339"/>
        <end position="366"/>
    </location>
</feature>
<keyword evidence="12" id="KW-0325">Glycoprotein</keyword>
<evidence type="ECO:0000256" key="10">
    <source>
        <dbReference type="ARBA" id="ARBA00023145"/>
    </source>
</evidence>
<dbReference type="PROSITE" id="PS01180">
    <property type="entry name" value="CUB"/>
    <property type="match status" value="5"/>
</dbReference>
<evidence type="ECO:0000259" key="18">
    <source>
        <dbReference type="PROSITE" id="PS01180"/>
    </source>
</evidence>